<proteinExistence type="predicted"/>
<protein>
    <submittedName>
        <fullName evidence="3">GNAT family N-acetyltransferase</fullName>
    </submittedName>
</protein>
<reference evidence="3 4" key="1">
    <citation type="submission" date="2019-02" db="EMBL/GenBank/DDBJ databases">
        <title>Dyella amyloliquefaciens sp. nov., isolated from forest soil.</title>
        <authorList>
            <person name="Gao Z.-H."/>
            <person name="Qiu L.-H."/>
        </authorList>
    </citation>
    <scope>NUCLEOTIDE SEQUENCE [LARGE SCALE GENOMIC DNA]</scope>
    <source>
        <strain evidence="3 4">KACC 12747</strain>
    </source>
</reference>
<dbReference type="GO" id="GO:0016747">
    <property type="term" value="F:acyltransferase activity, transferring groups other than amino-acyl groups"/>
    <property type="evidence" value="ECO:0007669"/>
    <property type="project" value="InterPro"/>
</dbReference>
<evidence type="ECO:0000313" key="3">
    <source>
        <dbReference type="EMBL" id="TCI13588.1"/>
    </source>
</evidence>
<evidence type="ECO:0000256" key="1">
    <source>
        <dbReference type="SAM" id="MobiDB-lite"/>
    </source>
</evidence>
<gene>
    <name evidence="3" type="ORF">EZM97_10100</name>
</gene>
<dbReference type="SUPFAM" id="SSF55729">
    <property type="entry name" value="Acyl-CoA N-acyltransferases (Nat)"/>
    <property type="match status" value="1"/>
</dbReference>
<keyword evidence="4" id="KW-1185">Reference proteome</keyword>
<keyword evidence="3" id="KW-0808">Transferase</keyword>
<dbReference type="AlphaFoldDB" id="A0A4R0Z2C1"/>
<dbReference type="Pfam" id="PF00583">
    <property type="entry name" value="Acetyltransf_1"/>
    <property type="match status" value="1"/>
</dbReference>
<dbReference type="PROSITE" id="PS51186">
    <property type="entry name" value="GNAT"/>
    <property type="match status" value="1"/>
</dbReference>
<comment type="caution">
    <text evidence="3">The sequence shown here is derived from an EMBL/GenBank/DDBJ whole genome shotgun (WGS) entry which is preliminary data.</text>
</comment>
<feature type="compositionally biased region" description="Polar residues" evidence="1">
    <location>
        <begin position="1"/>
        <end position="11"/>
    </location>
</feature>
<dbReference type="InterPro" id="IPR016181">
    <property type="entry name" value="Acyl_CoA_acyltransferase"/>
</dbReference>
<dbReference type="Gene3D" id="3.40.630.30">
    <property type="match status" value="1"/>
</dbReference>
<feature type="domain" description="N-acetyltransferase" evidence="2">
    <location>
        <begin position="49"/>
        <end position="204"/>
    </location>
</feature>
<sequence>MLTMPTTDTIQPPSRLPPRGPGRFARPQLLAVPAPSKGERVRTHDGHELTLRSIEPGDVAALQRAFARLSPEEIRRRFLHAMAEMPPSMAQRLTRIDPELETALVLMDETQRPAEMRGVGRIFVDVAANSAEFSVLVEHDWTRKGLGALLMQRLVDDCRRRGLSEVWGYVLYENRPMLELCRELGFTRRMMSEEPGTAQLSLLL</sequence>
<dbReference type="InterPro" id="IPR000182">
    <property type="entry name" value="GNAT_dom"/>
</dbReference>
<organism evidence="3 4">
    <name type="scientific">Dyella soli</name>
    <dbReference type="NCBI Taxonomy" id="522319"/>
    <lineage>
        <taxon>Bacteria</taxon>
        <taxon>Pseudomonadati</taxon>
        <taxon>Pseudomonadota</taxon>
        <taxon>Gammaproteobacteria</taxon>
        <taxon>Lysobacterales</taxon>
        <taxon>Rhodanobacteraceae</taxon>
        <taxon>Dyella</taxon>
    </lineage>
</organism>
<evidence type="ECO:0000313" key="4">
    <source>
        <dbReference type="Proteomes" id="UP000291822"/>
    </source>
</evidence>
<accession>A0A4R0Z2C1</accession>
<feature type="region of interest" description="Disordered" evidence="1">
    <location>
        <begin position="1"/>
        <end position="23"/>
    </location>
</feature>
<evidence type="ECO:0000259" key="2">
    <source>
        <dbReference type="PROSITE" id="PS51186"/>
    </source>
</evidence>
<dbReference type="Proteomes" id="UP000291822">
    <property type="component" value="Unassembled WGS sequence"/>
</dbReference>
<name>A0A4R0Z2C1_9GAMM</name>
<dbReference type="EMBL" id="SJTG01000001">
    <property type="protein sequence ID" value="TCI13588.1"/>
    <property type="molecule type" value="Genomic_DNA"/>
</dbReference>